<organism evidence="2 3">
    <name type="scientific">Lophiostoma macrostomum CBS 122681</name>
    <dbReference type="NCBI Taxonomy" id="1314788"/>
    <lineage>
        <taxon>Eukaryota</taxon>
        <taxon>Fungi</taxon>
        <taxon>Dikarya</taxon>
        <taxon>Ascomycota</taxon>
        <taxon>Pezizomycotina</taxon>
        <taxon>Dothideomycetes</taxon>
        <taxon>Pleosporomycetidae</taxon>
        <taxon>Pleosporales</taxon>
        <taxon>Lophiostomataceae</taxon>
        <taxon>Lophiostoma</taxon>
    </lineage>
</organism>
<dbReference type="EMBL" id="MU004340">
    <property type="protein sequence ID" value="KAF2656106.1"/>
    <property type="molecule type" value="Genomic_DNA"/>
</dbReference>
<accession>A0A6A6T8E6</accession>
<evidence type="ECO:0000256" key="1">
    <source>
        <dbReference type="SAM" id="MobiDB-lite"/>
    </source>
</evidence>
<sequence length="302" mass="34557">MNLPRSLEGCLQNWLTPGGWRVGPPRIVTWGFGEAYFAISEYGEVKYETGLERSWIIFEETVEEWEAEAKFEWSNLAYISLDPTTPDQFVAIRQDRTWAGSIDDNSEDALEAFALHYFSRRKSKSRAKGKDQRQTNGPPKPTETKPDAASQALYEKWSTEVAMSFASALAAIAGKANAPRKLQIRSHSSQASIPTSLGGKKRGKLLSEFPYLPEAITICRLETCRFLKAEAKGLRACKHDVDRLFRASGLYSYEWLRQERLRWHPDRFGRLCEEDFREEGRKLAEEMFKMIDILMSELVVAQ</sequence>
<evidence type="ECO:0000313" key="3">
    <source>
        <dbReference type="Proteomes" id="UP000799324"/>
    </source>
</evidence>
<dbReference type="OrthoDB" id="4764735at2759"/>
<proteinExistence type="predicted"/>
<gene>
    <name evidence="2" type="ORF">K491DRAFT_692304</name>
</gene>
<name>A0A6A6T8E6_9PLEO</name>
<feature type="region of interest" description="Disordered" evidence="1">
    <location>
        <begin position="123"/>
        <end position="149"/>
    </location>
</feature>
<dbReference type="Proteomes" id="UP000799324">
    <property type="component" value="Unassembled WGS sequence"/>
</dbReference>
<keyword evidence="3" id="KW-1185">Reference proteome</keyword>
<evidence type="ECO:0000313" key="2">
    <source>
        <dbReference type="EMBL" id="KAF2656106.1"/>
    </source>
</evidence>
<reference evidence="2" key="1">
    <citation type="journal article" date="2020" name="Stud. Mycol.">
        <title>101 Dothideomycetes genomes: a test case for predicting lifestyles and emergence of pathogens.</title>
        <authorList>
            <person name="Haridas S."/>
            <person name="Albert R."/>
            <person name="Binder M."/>
            <person name="Bloem J."/>
            <person name="Labutti K."/>
            <person name="Salamov A."/>
            <person name="Andreopoulos B."/>
            <person name="Baker S."/>
            <person name="Barry K."/>
            <person name="Bills G."/>
            <person name="Bluhm B."/>
            <person name="Cannon C."/>
            <person name="Castanera R."/>
            <person name="Culley D."/>
            <person name="Daum C."/>
            <person name="Ezra D."/>
            <person name="Gonzalez J."/>
            <person name="Henrissat B."/>
            <person name="Kuo A."/>
            <person name="Liang C."/>
            <person name="Lipzen A."/>
            <person name="Lutzoni F."/>
            <person name="Magnuson J."/>
            <person name="Mondo S."/>
            <person name="Nolan M."/>
            <person name="Ohm R."/>
            <person name="Pangilinan J."/>
            <person name="Park H.-J."/>
            <person name="Ramirez L."/>
            <person name="Alfaro M."/>
            <person name="Sun H."/>
            <person name="Tritt A."/>
            <person name="Yoshinaga Y."/>
            <person name="Zwiers L.-H."/>
            <person name="Turgeon B."/>
            <person name="Goodwin S."/>
            <person name="Spatafora J."/>
            <person name="Crous P."/>
            <person name="Grigoriev I."/>
        </authorList>
    </citation>
    <scope>NUCLEOTIDE SEQUENCE</scope>
    <source>
        <strain evidence="2">CBS 122681</strain>
    </source>
</reference>
<protein>
    <submittedName>
        <fullName evidence="2">Uncharacterized protein</fullName>
    </submittedName>
</protein>
<dbReference type="AlphaFoldDB" id="A0A6A6T8E6"/>